<keyword evidence="1" id="KW-1133">Transmembrane helix</keyword>
<feature type="chain" id="PRO_5022878982" evidence="2">
    <location>
        <begin position="24"/>
        <end position="600"/>
    </location>
</feature>
<keyword evidence="2" id="KW-0732">Signal</keyword>
<dbReference type="PANTHER" id="PTHR40940:SF2">
    <property type="entry name" value="BATD"/>
    <property type="match status" value="1"/>
</dbReference>
<sequence length="600" mass="66353">MKAFIKHIGLTFIAIIIASSIFAQDFEFTAATSRTEVATGDRFQIEFAANGKITNFKAPNLSNFRVLSGPNQSTNMSWVNGKTNASYSYSYILMAVKEGEFTIGPAVAAHEGSAYNTNSLKITVSKGANVQQQSNSQSNSKVSQEDVAKDLFIKSSVNKTTAYQGEQLIASYKLYTKVNIAGNELVKNADLNGFWSQEIDMGQTQWSQEVIGGYRWNVATIRKIVLFPQRSGDLEIDPLEMKFIVQRRASGGGNSPFDQFFGRVENVEIPLKSKAIKIKVLPHPTEGKPESFNGAVGQLNMTSNITANKVKANEAINIKIKISGKGNIPLIDNLGIEFPDDFETYDPKINDNFSTTSNGVSGSKEFDYLVIPRHAGTFNIAPIEFSYFDPSTKKYKTLTSEPYTIEVEKGDGSANNVTYSGANKEDVEILGNDIRYIHLKEIKVSSATTSFYNSLLFYILLLSAPLLFVLAFIFRNKIRASQKDVIGNKKKKAGKVASKHLASAKISLTNNQQKEFYENISKAIYGYVSDKLNIALSELSKENITQKLSTIQISEATTKELLDTLELCEMARFAPISVSSQEIYNKAENSINKIEEEAKS</sequence>
<dbReference type="PANTHER" id="PTHR40940">
    <property type="entry name" value="PROTEIN BATD-RELATED"/>
    <property type="match status" value="1"/>
</dbReference>
<dbReference type="AlphaFoldDB" id="A0A5C6RWQ9"/>
<protein>
    <submittedName>
        <fullName evidence="3">Protein BatD</fullName>
    </submittedName>
</protein>
<dbReference type="InterPro" id="IPR025738">
    <property type="entry name" value="BatD"/>
</dbReference>
<feature type="signal peptide" evidence="2">
    <location>
        <begin position="1"/>
        <end position="23"/>
    </location>
</feature>
<dbReference type="Proteomes" id="UP000321721">
    <property type="component" value="Unassembled WGS sequence"/>
</dbReference>
<feature type="transmembrane region" description="Helical" evidence="1">
    <location>
        <begin position="455"/>
        <end position="474"/>
    </location>
</feature>
<evidence type="ECO:0000313" key="3">
    <source>
        <dbReference type="EMBL" id="TXB66788.1"/>
    </source>
</evidence>
<evidence type="ECO:0000256" key="1">
    <source>
        <dbReference type="SAM" id="Phobius"/>
    </source>
</evidence>
<proteinExistence type="predicted"/>
<organism evidence="3 4">
    <name type="scientific">Vicingus serpentipes</name>
    <dbReference type="NCBI Taxonomy" id="1926625"/>
    <lineage>
        <taxon>Bacteria</taxon>
        <taxon>Pseudomonadati</taxon>
        <taxon>Bacteroidota</taxon>
        <taxon>Flavobacteriia</taxon>
        <taxon>Flavobacteriales</taxon>
        <taxon>Vicingaceae</taxon>
        <taxon>Vicingus</taxon>
    </lineage>
</organism>
<name>A0A5C6RWQ9_9FLAO</name>
<reference evidence="3 4" key="1">
    <citation type="submission" date="2019-08" db="EMBL/GenBank/DDBJ databases">
        <title>Genome of Vicingus serpentipes NCIMB 15042.</title>
        <authorList>
            <person name="Bowman J.P."/>
        </authorList>
    </citation>
    <scope>NUCLEOTIDE SEQUENCE [LARGE SCALE GENOMIC DNA]</scope>
    <source>
        <strain evidence="3 4">NCIMB 15042</strain>
    </source>
</reference>
<keyword evidence="1" id="KW-0812">Transmembrane</keyword>
<dbReference type="EMBL" id="VOOS01000001">
    <property type="protein sequence ID" value="TXB66788.1"/>
    <property type="molecule type" value="Genomic_DNA"/>
</dbReference>
<keyword evidence="4" id="KW-1185">Reference proteome</keyword>
<dbReference type="RefSeq" id="WP_147097732.1">
    <property type="nucleotide sequence ID" value="NZ_VOOS01000001.1"/>
</dbReference>
<evidence type="ECO:0000256" key="2">
    <source>
        <dbReference type="SAM" id="SignalP"/>
    </source>
</evidence>
<accession>A0A5C6RWQ9</accession>
<dbReference type="Pfam" id="PF13584">
    <property type="entry name" value="BatD"/>
    <property type="match status" value="2"/>
</dbReference>
<gene>
    <name evidence="3" type="ORF">FRY74_00985</name>
</gene>
<dbReference type="OrthoDB" id="2079210at2"/>
<comment type="caution">
    <text evidence="3">The sequence shown here is derived from an EMBL/GenBank/DDBJ whole genome shotgun (WGS) entry which is preliminary data.</text>
</comment>
<keyword evidence="1" id="KW-0472">Membrane</keyword>
<evidence type="ECO:0000313" key="4">
    <source>
        <dbReference type="Proteomes" id="UP000321721"/>
    </source>
</evidence>